<comment type="caution">
    <text evidence="2">The sequence shown here is derived from an EMBL/GenBank/DDBJ whole genome shotgun (WGS) entry which is preliminary data.</text>
</comment>
<accession>A0AAP0PLE6</accession>
<feature type="region of interest" description="Disordered" evidence="1">
    <location>
        <begin position="64"/>
        <end position="100"/>
    </location>
</feature>
<gene>
    <name evidence="2" type="ORF">Scep_007745</name>
</gene>
<evidence type="ECO:0000313" key="2">
    <source>
        <dbReference type="EMBL" id="KAK9148988.1"/>
    </source>
</evidence>
<feature type="region of interest" description="Disordered" evidence="1">
    <location>
        <begin position="1"/>
        <end position="21"/>
    </location>
</feature>
<dbReference type="Proteomes" id="UP001419268">
    <property type="component" value="Unassembled WGS sequence"/>
</dbReference>
<dbReference type="EMBL" id="JBBNAG010000003">
    <property type="protein sequence ID" value="KAK9148988.1"/>
    <property type="molecule type" value="Genomic_DNA"/>
</dbReference>
<feature type="compositionally biased region" description="Basic and acidic residues" evidence="1">
    <location>
        <begin position="67"/>
        <end position="100"/>
    </location>
</feature>
<keyword evidence="3" id="KW-1185">Reference proteome</keyword>
<dbReference type="AlphaFoldDB" id="A0AAP0PLE6"/>
<reference evidence="2 3" key="1">
    <citation type="submission" date="2024-01" db="EMBL/GenBank/DDBJ databases">
        <title>Genome assemblies of Stephania.</title>
        <authorList>
            <person name="Yang L."/>
        </authorList>
    </citation>
    <scope>NUCLEOTIDE SEQUENCE [LARGE SCALE GENOMIC DNA]</scope>
    <source>
        <strain evidence="2">JXDWG</strain>
        <tissue evidence="2">Leaf</tissue>
    </source>
</reference>
<organism evidence="2 3">
    <name type="scientific">Stephania cephalantha</name>
    <dbReference type="NCBI Taxonomy" id="152367"/>
    <lineage>
        <taxon>Eukaryota</taxon>
        <taxon>Viridiplantae</taxon>
        <taxon>Streptophyta</taxon>
        <taxon>Embryophyta</taxon>
        <taxon>Tracheophyta</taxon>
        <taxon>Spermatophyta</taxon>
        <taxon>Magnoliopsida</taxon>
        <taxon>Ranunculales</taxon>
        <taxon>Menispermaceae</taxon>
        <taxon>Menispermoideae</taxon>
        <taxon>Cissampelideae</taxon>
        <taxon>Stephania</taxon>
    </lineage>
</organism>
<name>A0AAP0PLE6_9MAGN</name>
<protein>
    <submittedName>
        <fullName evidence="2">Uncharacterized protein</fullName>
    </submittedName>
</protein>
<evidence type="ECO:0000313" key="3">
    <source>
        <dbReference type="Proteomes" id="UP001419268"/>
    </source>
</evidence>
<evidence type="ECO:0000256" key="1">
    <source>
        <dbReference type="SAM" id="MobiDB-lite"/>
    </source>
</evidence>
<sequence length="113" mass="12436">MSSLWSKGHLKADCRTPPKTQVSVPAVSHFGVKDTKSTSIPLFILHLTPSCSSLTYVTLSLTPTHTPDIHTGREEEETERKRGEGGAGKERKEGGKAGKEVSRCFWCCLVRRP</sequence>
<proteinExistence type="predicted"/>